<proteinExistence type="predicted"/>
<accession>A0ABY6KMX8</accession>
<dbReference type="EMBL" id="CP092869">
    <property type="protein sequence ID" value="UYV69697.1"/>
    <property type="molecule type" value="Genomic_DNA"/>
</dbReference>
<dbReference type="Proteomes" id="UP001235939">
    <property type="component" value="Chromosome 07"/>
</dbReference>
<keyword evidence="2" id="KW-1185">Reference proteome</keyword>
<evidence type="ECO:0000313" key="2">
    <source>
        <dbReference type="Proteomes" id="UP001235939"/>
    </source>
</evidence>
<gene>
    <name evidence="1" type="ORF">LAZ67_7000276</name>
</gene>
<evidence type="ECO:0000313" key="1">
    <source>
        <dbReference type="EMBL" id="UYV69697.1"/>
    </source>
</evidence>
<organism evidence="1 2">
    <name type="scientific">Cordylochernes scorpioides</name>
    <dbReference type="NCBI Taxonomy" id="51811"/>
    <lineage>
        <taxon>Eukaryota</taxon>
        <taxon>Metazoa</taxon>
        <taxon>Ecdysozoa</taxon>
        <taxon>Arthropoda</taxon>
        <taxon>Chelicerata</taxon>
        <taxon>Arachnida</taxon>
        <taxon>Pseudoscorpiones</taxon>
        <taxon>Cheliferoidea</taxon>
        <taxon>Chernetidae</taxon>
        <taxon>Cordylochernes</taxon>
    </lineage>
</organism>
<protein>
    <submittedName>
        <fullName evidence="1">Uncharacterized protein</fullName>
    </submittedName>
</protein>
<sequence>MKLADALAKKKGTREPLLRDNKLTFKEIETVAKTKLSKTWRILPKHGWCIFGAVATQTFRSINRHAKAYPLLHYLGHLTKRKDAFSMHQAAIVWPLAPAFMVWLHGVDQSNPHASPRVHGKVADRALPLGFDLTRPTLQYVPIVDTVEVSSFQILLMVSAGDESLLLSYLHSIILGYQAFRAF</sequence>
<name>A0ABY6KMX8_9ARAC</name>
<reference evidence="1 2" key="1">
    <citation type="submission" date="2022-01" db="EMBL/GenBank/DDBJ databases">
        <title>A chromosomal length assembly of Cordylochernes scorpioides.</title>
        <authorList>
            <person name="Zeh D."/>
            <person name="Zeh J."/>
        </authorList>
    </citation>
    <scope>NUCLEOTIDE SEQUENCE [LARGE SCALE GENOMIC DNA]</scope>
    <source>
        <strain evidence="1">IN4F17</strain>
        <tissue evidence="1">Whole Body</tissue>
    </source>
</reference>